<dbReference type="GO" id="GO:0004888">
    <property type="term" value="F:transmembrane signaling receptor activity"/>
    <property type="evidence" value="ECO:0007669"/>
    <property type="project" value="InterPro"/>
</dbReference>
<evidence type="ECO:0000259" key="15">
    <source>
        <dbReference type="Pfam" id="PF02931"/>
    </source>
</evidence>
<proteinExistence type="inferred from homology"/>
<sequence>MDGAPVAKLQATDFPCCCRCDAGDSQTASVTGKELSEVSGRETHSRLAEVDVDLHGLKGFLLKQLSGFRWLASFIREKGNTGCFWLTSRVQFCHNSVNFPGVTVLSVPQPAGPPVNVTCNIFINSFGSIAETTMDYRVNIFLRQKWNDPRLAYSKYPDPSLDLDPSMLDSIWKPDLFFANEKGANFHDVTTDNKLLRIFKNGNVLYSIRLTLILSCPMDLKNFPMDVQTCTMQLESCECCFLSFPRLSQRPRALILTHLSRSSLPVGYTMNDLIFEWLENGAVQVSDGLTLPQFIMRDEKELGYCTKHYNTGKFTCIEVKFHLERQMGYYLIQMYIPSLLIVILSWVSFWINMDAAPARVALGITTVLTMTTQSSGSRASLPKVSYVKAIDIWMAVCLLFVFAALLEYAGVNFVSRQQKEFLRLRRRQRRTQKADMREGRFNFASYHVSQPAPTKDGTAVKNAAPAPNPQPPVSRDMDTMRKKFVDRAKRIDTISRAAFPLAFLIFNVFYWVTYKIIRHEDIHKK</sequence>
<feature type="transmembrane region" description="Helical" evidence="13">
    <location>
        <begin position="392"/>
        <end position="415"/>
    </location>
</feature>
<keyword evidence="9 13" id="KW-0472">Membrane</keyword>
<feature type="transmembrane region" description="Helical" evidence="13">
    <location>
        <begin position="497"/>
        <end position="517"/>
    </location>
</feature>
<protein>
    <submittedName>
        <fullName evidence="17">(spotted green pufferfish) hypothetical protein</fullName>
    </submittedName>
</protein>
<dbReference type="FunFam" id="2.70.170.10:FF:000014">
    <property type="entry name" value="Glycine receptor subunit beta"/>
    <property type="match status" value="1"/>
</dbReference>
<comment type="similarity">
    <text evidence="13">Belongs to the ligand-gated ion channel (TC 1.A.9) family.</text>
</comment>
<dbReference type="InterPro" id="IPR006029">
    <property type="entry name" value="Neurotrans-gated_channel_TM"/>
</dbReference>
<organism evidence="17">
    <name type="scientific">Tetraodon nigroviridis</name>
    <name type="common">Spotted green pufferfish</name>
    <name type="synonym">Chelonodon nigroviridis</name>
    <dbReference type="NCBI Taxonomy" id="99883"/>
    <lineage>
        <taxon>Eukaryota</taxon>
        <taxon>Metazoa</taxon>
        <taxon>Chordata</taxon>
        <taxon>Craniata</taxon>
        <taxon>Vertebrata</taxon>
        <taxon>Euteleostomi</taxon>
        <taxon>Actinopterygii</taxon>
        <taxon>Neopterygii</taxon>
        <taxon>Teleostei</taxon>
        <taxon>Neoteleostei</taxon>
        <taxon>Acanthomorphata</taxon>
        <taxon>Eupercaria</taxon>
        <taxon>Tetraodontiformes</taxon>
        <taxon>Tetradontoidea</taxon>
        <taxon>Tetraodontidae</taxon>
        <taxon>Tetraodon</taxon>
    </lineage>
</organism>
<dbReference type="InterPro" id="IPR006202">
    <property type="entry name" value="Neur_chan_lig-bd"/>
</dbReference>
<dbReference type="GO" id="GO:0005886">
    <property type="term" value="C:plasma membrane"/>
    <property type="evidence" value="ECO:0007669"/>
    <property type="project" value="UniProtKB-SubCell"/>
</dbReference>
<evidence type="ECO:0000256" key="5">
    <source>
        <dbReference type="ARBA" id="ARBA00022692"/>
    </source>
</evidence>
<name>Q4S0E0_TETNG</name>
<keyword evidence="12 13" id="KW-0407">Ion channel</keyword>
<evidence type="ECO:0000256" key="13">
    <source>
        <dbReference type="RuleBase" id="RU000687"/>
    </source>
</evidence>
<comment type="caution">
    <text evidence="17">The sequence shown here is derived from an EMBL/GenBank/DDBJ whole genome shotgun (WGS) entry which is preliminary data.</text>
</comment>
<dbReference type="Gene3D" id="2.70.170.10">
    <property type="entry name" value="Neurotransmitter-gated ion-channel ligand-binding domain"/>
    <property type="match status" value="1"/>
</dbReference>
<dbReference type="SUPFAM" id="SSF90112">
    <property type="entry name" value="Neurotransmitter-gated ion-channel transmembrane pore"/>
    <property type="match status" value="1"/>
</dbReference>
<evidence type="ECO:0000256" key="12">
    <source>
        <dbReference type="ARBA" id="ARBA00023303"/>
    </source>
</evidence>
<reference evidence="17" key="1">
    <citation type="journal article" date="2004" name="Nature">
        <title>Genome duplication in the teleost fish Tetraodon nigroviridis reveals the early vertebrate proto-karyotype.</title>
        <authorList>
            <person name="Jaillon O."/>
            <person name="Aury J.-M."/>
            <person name="Brunet F."/>
            <person name="Petit J.-L."/>
            <person name="Stange-Thomann N."/>
            <person name="Mauceli E."/>
            <person name="Bouneau L."/>
            <person name="Fischer C."/>
            <person name="Ozouf-Costaz C."/>
            <person name="Bernot A."/>
            <person name="Nicaud S."/>
            <person name="Jaffe D."/>
            <person name="Fisher S."/>
            <person name="Lutfalla G."/>
            <person name="Dossat C."/>
            <person name="Segurens B."/>
            <person name="Dasilva C."/>
            <person name="Salanoubat M."/>
            <person name="Levy M."/>
            <person name="Boudet N."/>
            <person name="Castellano S."/>
            <person name="Anthouard V."/>
            <person name="Jubin C."/>
            <person name="Castelli V."/>
            <person name="Katinka M."/>
            <person name="Vacherie B."/>
            <person name="Biemont C."/>
            <person name="Skalli Z."/>
            <person name="Cattolico L."/>
            <person name="Poulain J."/>
            <person name="De Berardinis V."/>
            <person name="Cruaud C."/>
            <person name="Duprat S."/>
            <person name="Brottier P."/>
            <person name="Coutanceau J.-P."/>
            <person name="Gouzy J."/>
            <person name="Parra G."/>
            <person name="Lardier G."/>
            <person name="Chapple C."/>
            <person name="McKernan K.J."/>
            <person name="McEwan P."/>
            <person name="Bosak S."/>
            <person name="Kellis M."/>
            <person name="Volff J.-N."/>
            <person name="Guigo R."/>
            <person name="Zody M.C."/>
            <person name="Mesirov J."/>
            <person name="Lindblad-Toh K."/>
            <person name="Birren B."/>
            <person name="Nusbaum C."/>
            <person name="Kahn D."/>
            <person name="Robinson-Rechavi M."/>
            <person name="Laudet V."/>
            <person name="Schachter V."/>
            <person name="Quetier F."/>
            <person name="Saurin W."/>
            <person name="Scarpelli C."/>
            <person name="Wincker P."/>
            <person name="Lander E.S."/>
            <person name="Weissenbach J."/>
            <person name="Roest Crollius H."/>
        </authorList>
    </citation>
    <scope>NUCLEOTIDE SEQUENCE [LARGE SCALE GENOMIC DNA]</scope>
</reference>
<dbReference type="Pfam" id="PF02931">
    <property type="entry name" value="Neur_chan_LBD"/>
    <property type="match status" value="1"/>
</dbReference>
<feature type="domain" description="Neurotransmitter-gated ion-channel transmembrane" evidence="16">
    <location>
        <begin position="334"/>
        <end position="430"/>
    </location>
</feature>
<dbReference type="InterPro" id="IPR006201">
    <property type="entry name" value="Neur_channel"/>
</dbReference>
<dbReference type="GO" id="GO:0034707">
    <property type="term" value="C:chloride channel complex"/>
    <property type="evidence" value="ECO:0007669"/>
    <property type="project" value="UniProtKB-KW"/>
</dbReference>
<evidence type="ECO:0000256" key="8">
    <source>
        <dbReference type="ARBA" id="ARBA00023065"/>
    </source>
</evidence>
<dbReference type="GO" id="GO:0005230">
    <property type="term" value="F:extracellular ligand-gated monoatomic ion channel activity"/>
    <property type="evidence" value="ECO:0007669"/>
    <property type="project" value="InterPro"/>
</dbReference>
<dbReference type="OrthoDB" id="407674at2759"/>
<dbReference type="FunFam" id="1.20.58.390:FF:000003">
    <property type="entry name" value="Glycine receptor alpha 2 subunit"/>
    <property type="match status" value="1"/>
</dbReference>
<dbReference type="CDD" id="cd19060">
    <property type="entry name" value="LGIC_TM_GlyR_alpha"/>
    <property type="match status" value="1"/>
</dbReference>
<dbReference type="InterPro" id="IPR006028">
    <property type="entry name" value="GABAA/Glycine_rcpt"/>
</dbReference>
<feature type="non-terminal residue" evidence="17">
    <location>
        <position position="1"/>
    </location>
</feature>
<dbReference type="PANTHER" id="PTHR18945">
    <property type="entry name" value="NEUROTRANSMITTER GATED ION CHANNEL"/>
    <property type="match status" value="1"/>
</dbReference>
<dbReference type="PRINTS" id="PR00253">
    <property type="entry name" value="GABAARECEPTR"/>
</dbReference>
<dbReference type="InterPro" id="IPR036719">
    <property type="entry name" value="Neuro-gated_channel_TM_sf"/>
</dbReference>
<evidence type="ECO:0000313" key="17">
    <source>
        <dbReference type="EMBL" id="CAG05892.1"/>
    </source>
</evidence>
<keyword evidence="3 13" id="KW-0813">Transport</keyword>
<feature type="domain" description="Neurotransmitter-gated ion-channel ligand-binding" evidence="15">
    <location>
        <begin position="111"/>
        <end position="237"/>
    </location>
</feature>
<evidence type="ECO:0000256" key="10">
    <source>
        <dbReference type="ARBA" id="ARBA00023173"/>
    </source>
</evidence>
<keyword evidence="4" id="KW-1003">Cell membrane</keyword>
<evidence type="ECO:0000256" key="11">
    <source>
        <dbReference type="ARBA" id="ARBA00023214"/>
    </source>
</evidence>
<keyword evidence="5 13" id="KW-0812">Transmembrane</keyword>
<keyword evidence="7 13" id="KW-1133">Transmembrane helix</keyword>
<evidence type="ECO:0000256" key="1">
    <source>
        <dbReference type="ARBA" id="ARBA00004141"/>
    </source>
</evidence>
<keyword evidence="6" id="KW-0732">Signal</keyword>
<feature type="transmembrane region" description="Helical" evidence="13">
    <location>
        <begin position="329"/>
        <end position="351"/>
    </location>
</feature>
<reference evidence="17" key="2">
    <citation type="submission" date="2004-02" db="EMBL/GenBank/DDBJ databases">
        <authorList>
            <consortium name="Genoscope"/>
            <consortium name="Whitehead Institute Centre for Genome Research"/>
        </authorList>
    </citation>
    <scope>NUCLEOTIDE SEQUENCE</scope>
</reference>
<evidence type="ECO:0000256" key="7">
    <source>
        <dbReference type="ARBA" id="ARBA00022989"/>
    </source>
</evidence>
<evidence type="ECO:0000256" key="6">
    <source>
        <dbReference type="ARBA" id="ARBA00022729"/>
    </source>
</evidence>
<feature type="region of interest" description="Disordered" evidence="14">
    <location>
        <begin position="448"/>
        <end position="479"/>
    </location>
</feature>
<dbReference type="Pfam" id="PF02932">
    <property type="entry name" value="Neur_chan_memb"/>
    <property type="match status" value="1"/>
</dbReference>
<comment type="caution">
    <text evidence="13">Lacks conserved residue(s) required for the propagation of feature annotation.</text>
</comment>
<evidence type="ECO:0000256" key="9">
    <source>
        <dbReference type="ARBA" id="ARBA00023136"/>
    </source>
</evidence>
<accession>Q4S0E0</accession>
<comment type="subcellular location">
    <subcellularLocation>
        <location evidence="2">Cell membrane</location>
    </subcellularLocation>
    <subcellularLocation>
        <location evidence="1">Membrane</location>
        <topology evidence="1">Multi-pass membrane protein</topology>
    </subcellularLocation>
</comment>
<keyword evidence="11" id="KW-0868">Chloride</keyword>
<evidence type="ECO:0000256" key="14">
    <source>
        <dbReference type="SAM" id="MobiDB-lite"/>
    </source>
</evidence>
<keyword evidence="10" id="KW-0869">Chloride channel</keyword>
<evidence type="ECO:0000256" key="3">
    <source>
        <dbReference type="ARBA" id="ARBA00022448"/>
    </source>
</evidence>
<evidence type="ECO:0000256" key="2">
    <source>
        <dbReference type="ARBA" id="ARBA00004236"/>
    </source>
</evidence>
<dbReference type="SUPFAM" id="SSF63712">
    <property type="entry name" value="Nicotinic receptor ligand binding domain-like"/>
    <property type="match status" value="2"/>
</dbReference>
<evidence type="ECO:0000256" key="4">
    <source>
        <dbReference type="ARBA" id="ARBA00022475"/>
    </source>
</evidence>
<keyword evidence="8 13" id="KW-0406">Ion transport</keyword>
<dbReference type="InterPro" id="IPR038050">
    <property type="entry name" value="Neuro_actylchol_rec"/>
</dbReference>
<gene>
    <name evidence="17" type="ORF">GSTENG00026064001</name>
</gene>
<dbReference type="Gene3D" id="1.20.58.390">
    <property type="entry name" value="Neurotransmitter-gated ion-channel transmembrane domain"/>
    <property type="match status" value="1"/>
</dbReference>
<dbReference type="InterPro" id="IPR036734">
    <property type="entry name" value="Neur_chan_lig-bd_sf"/>
</dbReference>
<dbReference type="KEGG" id="tng:GSTEN00026064G001"/>
<dbReference type="EMBL" id="CAAE01014781">
    <property type="protein sequence ID" value="CAG05892.1"/>
    <property type="molecule type" value="Genomic_DNA"/>
</dbReference>
<dbReference type="GO" id="GO:0005254">
    <property type="term" value="F:chloride channel activity"/>
    <property type="evidence" value="ECO:0007669"/>
    <property type="project" value="UniProtKB-KW"/>
</dbReference>
<dbReference type="AlphaFoldDB" id="Q4S0E0"/>
<dbReference type="PRINTS" id="PR00252">
    <property type="entry name" value="NRIONCHANNEL"/>
</dbReference>
<evidence type="ECO:0000259" key="16">
    <source>
        <dbReference type="Pfam" id="PF02932"/>
    </source>
</evidence>
<dbReference type="InterPro" id="IPR018000">
    <property type="entry name" value="Neurotransmitter_ion_chnl_CS"/>
</dbReference>
<dbReference type="PROSITE" id="PS00236">
    <property type="entry name" value="NEUROTR_ION_CHANNEL"/>
    <property type="match status" value="1"/>
</dbReference>